<reference evidence="3 6" key="3">
    <citation type="journal article" date="2014" name="PLoS Genet.">
        <title>Phylogenetically driven sequencing of extremely halophilic archaea reveals strategies for static and dynamic osmo-response.</title>
        <authorList>
            <person name="Becker E.A."/>
            <person name="Seitzer P.M."/>
            <person name="Tritt A."/>
            <person name="Larsen D."/>
            <person name="Krusor M."/>
            <person name="Yao A.I."/>
            <person name="Wu D."/>
            <person name="Madern D."/>
            <person name="Eisen J.A."/>
            <person name="Darling A.E."/>
            <person name="Facciotti M.T."/>
        </authorList>
    </citation>
    <scope>NUCLEOTIDE SEQUENCE [LARGE SCALE GENOMIC DNA]</scope>
    <source>
        <strain evidence="3">ATCC 33500</strain>
        <strain evidence="6">ATCC 33500 / DSM 1411 / JCM 8866 / NBRC 14739 / NCIMB 2177 / R-4</strain>
    </source>
</reference>
<dbReference type="STRING" id="523841.HFX_2752"/>
<sequence>MSSESVAPETENIELCRRYVEEFANTGDETVAVAVLHEDVLTHQLGIGEDRMGRDALVEQILSFREAVPDWHLTVEDVTAQDDRVMFRLTARGTPKKAWRNLVPTGRSFEADAFFAFRVEDGRIVEQWNLVNLMGISRQLGMMPPTPRAIAKMISHRLRSRFGSA</sequence>
<evidence type="ECO:0000313" key="3">
    <source>
        <dbReference type="EMBL" id="ELZ98213.1"/>
    </source>
</evidence>
<dbReference type="KEGG" id="hme:HFX_2752"/>
<dbReference type="PATRIC" id="fig|523841.21.peg.3138"/>
<dbReference type="HOGENOM" id="CLU_100997_5_2_2"/>
<evidence type="ECO:0000313" key="8">
    <source>
        <dbReference type="Proteomes" id="UP000299011"/>
    </source>
</evidence>
<dbReference type="SUPFAM" id="SSF54427">
    <property type="entry name" value="NTF2-like"/>
    <property type="match status" value="1"/>
</dbReference>
<name>I3R869_HALMT</name>
<accession>I3R869</accession>
<dbReference type="PaxDb" id="523841-HFX_2752"/>
<dbReference type="GO" id="GO:0030638">
    <property type="term" value="P:polyketide metabolic process"/>
    <property type="evidence" value="ECO:0007669"/>
    <property type="project" value="InterPro"/>
</dbReference>
<evidence type="ECO:0000313" key="5">
    <source>
        <dbReference type="Proteomes" id="UP000006469"/>
    </source>
</evidence>
<evidence type="ECO:0000313" key="1">
    <source>
        <dbReference type="EMBL" id="AFK20429.1"/>
    </source>
</evidence>
<reference evidence="1 5" key="2">
    <citation type="journal article" date="2012" name="J. Bacteriol.">
        <title>Complete genome sequence of the metabolically versatile halophilic archaeon Haloferax mediterranei, a poly(3-hydroxybutyrate-co-3-hydroxyvalerate) producer.</title>
        <authorList>
            <person name="Han J."/>
            <person name="Zhang F."/>
            <person name="Hou J."/>
            <person name="Liu X."/>
            <person name="Li M."/>
            <person name="Liu H."/>
            <person name="Cai L."/>
            <person name="Zhang B."/>
            <person name="Chen Y."/>
            <person name="Zhou J."/>
            <person name="Hu S."/>
            <person name="Xiang H."/>
        </authorList>
    </citation>
    <scope>NUCLEOTIDE SEQUENCE [LARGE SCALE GENOMIC DNA]</scope>
    <source>
        <strain evidence="5">ATCC 33500 / DSM 1411 / JCM 8866 / NBRC 14739 / NCIMB 2177 / R-4</strain>
        <strain evidence="1">CGMCC 1.2087</strain>
    </source>
</reference>
<reference evidence="4 8" key="6">
    <citation type="submission" date="2019-04" db="EMBL/GenBank/DDBJ databases">
        <title>Methylomes of two halophilic Archaea, Haloarcula marismortui and Haloferax mediterranei.</title>
        <authorList>
            <person name="DasSarma S."/>
            <person name="DasSarma P."/>
            <person name="DasSarma S."/>
            <person name="Fomenkov A."/>
            <person name="Vincze T."/>
            <person name="Anton B.P."/>
            <person name="Roberts R.J."/>
        </authorList>
    </citation>
    <scope>NUCLEOTIDE SEQUENCE [LARGE SCALE GENOMIC DNA]</scope>
    <source>
        <strain evidence="4">ATCC 33500</strain>
        <strain evidence="8">ATCC 33500 / DSM 1411 / JCM 8866 / NBRC 14739 / NCIMB 2177 / R-4</strain>
    </source>
</reference>
<dbReference type="EMBL" id="AOLO01000013">
    <property type="protein sequence ID" value="ELZ98213.1"/>
    <property type="molecule type" value="Genomic_DNA"/>
</dbReference>
<dbReference type="EMBL" id="CP001868">
    <property type="protein sequence ID" value="AFK20429.1"/>
    <property type="molecule type" value="Genomic_DNA"/>
</dbReference>
<reference evidence="1" key="5">
    <citation type="submission" date="2014-05" db="EMBL/GenBank/DDBJ databases">
        <authorList>
            <person name="Wang L."/>
            <person name="Yang H."/>
            <person name="Xiang H."/>
        </authorList>
    </citation>
    <scope>NUCLEOTIDE SEQUENCE</scope>
    <source>
        <strain evidence="1">CGMCC 1.2087</strain>
    </source>
</reference>
<gene>
    <name evidence="1" type="ordered locus">HFX_2752</name>
    <name evidence="2" type="ORF">BM92_14570</name>
    <name evidence="3" type="ORF">C439_15550</name>
    <name evidence="4" type="ORF">E6P09_13015</name>
</gene>
<evidence type="ECO:0000313" key="7">
    <source>
        <dbReference type="Proteomes" id="UP000027075"/>
    </source>
</evidence>
<dbReference type="AlphaFoldDB" id="I3R869"/>
<dbReference type="EMBL" id="CP039139">
    <property type="protein sequence ID" value="QCQ76139.1"/>
    <property type="molecule type" value="Genomic_DNA"/>
</dbReference>
<dbReference type="OrthoDB" id="8685at2157"/>
<dbReference type="RefSeq" id="WP_004060231.1">
    <property type="nucleotide sequence ID" value="NC_017941.2"/>
</dbReference>
<dbReference type="Gene3D" id="3.10.450.50">
    <property type="match status" value="1"/>
</dbReference>
<evidence type="ECO:0000313" key="4">
    <source>
        <dbReference type="EMBL" id="QCQ76139.1"/>
    </source>
</evidence>
<dbReference type="Proteomes" id="UP000299011">
    <property type="component" value="Chromosome"/>
</dbReference>
<keyword evidence="6" id="KW-1185">Reference proteome</keyword>
<reference evidence="2 7" key="4">
    <citation type="submission" date="2014-04" db="EMBL/GenBank/DDBJ databases">
        <title>Transcriptional profiles of Haloferax mediterranei on the basis of nitrogen availability.</title>
        <authorList>
            <person name="Bautista V."/>
        </authorList>
    </citation>
    <scope>NUCLEOTIDE SEQUENCE [LARGE SCALE GENOMIC DNA]</scope>
    <source>
        <strain evidence="2">ATCC 33500</strain>
        <strain evidence="7">ATCC 33500 / DSM 1411 / JCM 8866 / NBRC 14739 / NCIMB 2177 / R-4</strain>
    </source>
</reference>
<dbReference type="InterPro" id="IPR009959">
    <property type="entry name" value="Cyclase_SnoaL-like"/>
</dbReference>
<evidence type="ECO:0000313" key="2">
    <source>
        <dbReference type="EMBL" id="AHZ23791.1"/>
    </source>
</evidence>
<dbReference type="GeneID" id="40157354"/>
<dbReference type="PANTHER" id="PTHR38436">
    <property type="entry name" value="POLYKETIDE CYCLASE SNOAL-LIKE DOMAIN"/>
    <property type="match status" value="1"/>
</dbReference>
<evidence type="ECO:0000313" key="6">
    <source>
        <dbReference type="Proteomes" id="UP000011603"/>
    </source>
</evidence>
<proteinExistence type="predicted"/>
<dbReference type="eggNOG" id="arCOG06513">
    <property type="taxonomic scope" value="Archaea"/>
</dbReference>
<dbReference type="PANTHER" id="PTHR38436:SF1">
    <property type="entry name" value="ESTER CYCLASE"/>
    <property type="match status" value="1"/>
</dbReference>
<dbReference type="Proteomes" id="UP000006469">
    <property type="component" value="Chromosome"/>
</dbReference>
<dbReference type="Proteomes" id="UP000011603">
    <property type="component" value="Unassembled WGS sequence"/>
</dbReference>
<protein>
    <submittedName>
        <fullName evidence="4">Ester cyclase</fullName>
    </submittedName>
</protein>
<dbReference type="InterPro" id="IPR032710">
    <property type="entry name" value="NTF2-like_dom_sf"/>
</dbReference>
<organism evidence="1 5">
    <name type="scientific">Haloferax mediterranei (strain ATCC 33500 / DSM 1411 / JCM 8866 / NBRC 14739 / NCIMB 2177 / R-4)</name>
    <name type="common">Halobacterium mediterranei</name>
    <dbReference type="NCBI Taxonomy" id="523841"/>
    <lineage>
        <taxon>Archaea</taxon>
        <taxon>Methanobacteriati</taxon>
        <taxon>Methanobacteriota</taxon>
        <taxon>Stenosarchaea group</taxon>
        <taxon>Halobacteria</taxon>
        <taxon>Halobacteriales</taxon>
        <taxon>Haloferacaceae</taxon>
        <taxon>Haloferax</taxon>
    </lineage>
</organism>
<dbReference type="Proteomes" id="UP000027075">
    <property type="component" value="Chromosome"/>
</dbReference>
<dbReference type="EMBL" id="CP007551">
    <property type="protein sequence ID" value="AHZ23791.1"/>
    <property type="molecule type" value="Genomic_DNA"/>
</dbReference>
<dbReference type="Pfam" id="PF07366">
    <property type="entry name" value="SnoaL"/>
    <property type="match status" value="1"/>
</dbReference>
<reference evidence="1" key="1">
    <citation type="journal article" date="2012" name="Appl. Environ. Microbiol.">
        <title>Identification of the haloarchaeal phasin (PhaP) that functions in polyhydroxyalkanoate accumulation and granule formation in Haloferax mediterranei.</title>
        <authorList>
            <person name="Cai S."/>
            <person name="Cai L."/>
            <person name="Liu H."/>
            <person name="Liu X."/>
            <person name="Han J."/>
            <person name="Zhou J."/>
            <person name="Xiang H."/>
        </authorList>
    </citation>
    <scope>NUCLEOTIDE SEQUENCE</scope>
    <source>
        <strain evidence="1">CGMCC 1.2087</strain>
    </source>
</reference>